<dbReference type="AlphaFoldDB" id="A0A0M4JSD3"/>
<evidence type="ECO:0000256" key="4">
    <source>
        <dbReference type="ARBA" id="ARBA00022763"/>
    </source>
</evidence>
<dbReference type="Gene3D" id="1.10.10.10">
    <property type="entry name" value="Winged helix-like DNA-binding domain superfamily/Winged helix DNA-binding domain"/>
    <property type="match status" value="1"/>
</dbReference>
<accession>A0A0M4JSD3</accession>
<keyword evidence="5" id="KW-0234">DNA repair</keyword>
<evidence type="ECO:0000259" key="7">
    <source>
        <dbReference type="Pfam" id="PF01035"/>
    </source>
</evidence>
<dbReference type="RefSeq" id="WP_053946206.1">
    <property type="nucleotide sequence ID" value="NZ_CP012622.1"/>
</dbReference>
<dbReference type="CDD" id="cd06445">
    <property type="entry name" value="ATase"/>
    <property type="match status" value="1"/>
</dbReference>
<dbReference type="Pfam" id="PF01035">
    <property type="entry name" value="DNA_binding_1"/>
    <property type="match status" value="1"/>
</dbReference>
<evidence type="ECO:0000256" key="5">
    <source>
        <dbReference type="ARBA" id="ARBA00023204"/>
    </source>
</evidence>
<name>A0A0M4JSD3_9MOLU</name>
<comment type="catalytic activity">
    <reaction evidence="1">
        <text>a 4-O-methyl-thymidine in DNA + L-cysteinyl-[protein] = a thymidine in DNA + S-methyl-L-cysteinyl-[protein]</text>
        <dbReference type="Rhea" id="RHEA:53428"/>
        <dbReference type="Rhea" id="RHEA-COMP:10131"/>
        <dbReference type="Rhea" id="RHEA-COMP:10132"/>
        <dbReference type="Rhea" id="RHEA-COMP:13555"/>
        <dbReference type="Rhea" id="RHEA-COMP:13556"/>
        <dbReference type="ChEBI" id="CHEBI:29950"/>
        <dbReference type="ChEBI" id="CHEBI:82612"/>
        <dbReference type="ChEBI" id="CHEBI:137386"/>
        <dbReference type="ChEBI" id="CHEBI:137387"/>
        <dbReference type="EC" id="2.1.1.63"/>
    </reaction>
</comment>
<dbReference type="STRING" id="362837.SCANT_v1c05410"/>
<keyword evidence="2 8" id="KW-0489">Methyltransferase</keyword>
<dbReference type="PANTHER" id="PTHR10815">
    <property type="entry name" value="METHYLATED-DNA--PROTEIN-CYSTEINE METHYLTRANSFERASE"/>
    <property type="match status" value="1"/>
</dbReference>
<feature type="domain" description="Methylated-DNA-[protein]-cysteine S-methyltransferase DNA binding" evidence="7">
    <location>
        <begin position="88"/>
        <end position="161"/>
    </location>
</feature>
<evidence type="ECO:0000256" key="3">
    <source>
        <dbReference type="ARBA" id="ARBA00022679"/>
    </source>
</evidence>
<dbReference type="SUPFAM" id="SSF46767">
    <property type="entry name" value="Methylated DNA-protein cysteine methyltransferase, C-terminal domain"/>
    <property type="match status" value="1"/>
</dbReference>
<dbReference type="GO" id="GO:0006281">
    <property type="term" value="P:DNA repair"/>
    <property type="evidence" value="ECO:0007669"/>
    <property type="project" value="UniProtKB-KW"/>
</dbReference>
<dbReference type="NCBIfam" id="TIGR00589">
    <property type="entry name" value="ogt"/>
    <property type="match status" value="1"/>
</dbReference>
<comment type="catalytic activity">
    <reaction evidence="6">
        <text>a 6-O-methyl-2'-deoxyguanosine in DNA + L-cysteinyl-[protein] = S-methyl-L-cysteinyl-[protein] + a 2'-deoxyguanosine in DNA</text>
        <dbReference type="Rhea" id="RHEA:24000"/>
        <dbReference type="Rhea" id="RHEA-COMP:10131"/>
        <dbReference type="Rhea" id="RHEA-COMP:10132"/>
        <dbReference type="Rhea" id="RHEA-COMP:11367"/>
        <dbReference type="Rhea" id="RHEA-COMP:11368"/>
        <dbReference type="ChEBI" id="CHEBI:29950"/>
        <dbReference type="ChEBI" id="CHEBI:82612"/>
        <dbReference type="ChEBI" id="CHEBI:85445"/>
        <dbReference type="ChEBI" id="CHEBI:85448"/>
        <dbReference type="EC" id="2.1.1.63"/>
    </reaction>
</comment>
<dbReference type="GO" id="GO:0003908">
    <property type="term" value="F:methylated-DNA-[protein]-cysteine S-methyltransferase activity"/>
    <property type="evidence" value="ECO:0007669"/>
    <property type="project" value="UniProtKB-EC"/>
</dbReference>
<keyword evidence="3 8" id="KW-0808">Transferase</keyword>
<dbReference type="PROSITE" id="PS00374">
    <property type="entry name" value="MGMT"/>
    <property type="match status" value="1"/>
</dbReference>
<protein>
    <submittedName>
        <fullName evidence="8">Methylated-DNA-[protein]-cysteine S-methyltransferase</fullName>
    </submittedName>
</protein>
<dbReference type="InterPro" id="IPR036388">
    <property type="entry name" value="WH-like_DNA-bd_sf"/>
</dbReference>
<dbReference type="InterPro" id="IPR014048">
    <property type="entry name" value="MethylDNA_cys_MeTrfase_DNA-bd"/>
</dbReference>
<proteinExistence type="predicted"/>
<organism evidence="8 9">
    <name type="scientific">Spiroplasma cantharicola</name>
    <dbReference type="NCBI Taxonomy" id="362837"/>
    <lineage>
        <taxon>Bacteria</taxon>
        <taxon>Bacillati</taxon>
        <taxon>Mycoplasmatota</taxon>
        <taxon>Mollicutes</taxon>
        <taxon>Entomoplasmatales</taxon>
        <taxon>Spiroplasmataceae</taxon>
        <taxon>Spiroplasma</taxon>
    </lineage>
</organism>
<dbReference type="Proteomes" id="UP000063919">
    <property type="component" value="Chromosome"/>
</dbReference>
<dbReference type="InterPro" id="IPR001497">
    <property type="entry name" value="MethylDNA_cys_MeTrfase_AS"/>
</dbReference>
<dbReference type="EMBL" id="CP012622">
    <property type="protein sequence ID" value="ALD66447.1"/>
    <property type="molecule type" value="Genomic_DNA"/>
</dbReference>
<gene>
    <name evidence="8" type="primary">adaB</name>
    <name evidence="8" type="ORF">SCANT_v1c05410</name>
</gene>
<evidence type="ECO:0000256" key="1">
    <source>
        <dbReference type="ARBA" id="ARBA00001286"/>
    </source>
</evidence>
<dbReference type="PATRIC" id="fig|362837.3.peg.553"/>
<dbReference type="OrthoDB" id="9802228at2"/>
<sequence length="164" mass="19706">MVENILKIFKITMFENKIVKIGIINDKLSYIGFEQDNIHDFYNKYTIRNVIKDDEFIKYINFLRKFENKEKIELDFQDLFLPNLTQKQIEILKELCKLDYGQYKTYSDFAKDIKKSDHTRFIASCMGKNPILLLIPCHRLISKNLDIKYRSGREIKSFLIKNNY</sequence>
<reference evidence="8 9" key="1">
    <citation type="journal article" date="2015" name="Genome Announc.">
        <title>Complete Genome Sequence of Spiroplasma cantharicola CC-1T (DSM 21588), a Bacterium Isolated from Soldier Beetle (Cantharis carolinus).</title>
        <authorList>
            <person name="Lo W.S."/>
            <person name="Liu P.Y."/>
            <person name="Kuo C.H."/>
        </authorList>
    </citation>
    <scope>NUCLEOTIDE SEQUENCE [LARGE SCALE GENOMIC DNA]</scope>
    <source>
        <strain evidence="8 9">CC-1</strain>
    </source>
</reference>
<dbReference type="GO" id="GO:0032259">
    <property type="term" value="P:methylation"/>
    <property type="evidence" value="ECO:0007669"/>
    <property type="project" value="UniProtKB-KW"/>
</dbReference>
<dbReference type="PANTHER" id="PTHR10815:SF13">
    <property type="entry name" value="METHYLATED-DNA--PROTEIN-CYSTEINE METHYLTRANSFERASE"/>
    <property type="match status" value="1"/>
</dbReference>
<evidence type="ECO:0000313" key="8">
    <source>
        <dbReference type="EMBL" id="ALD66447.1"/>
    </source>
</evidence>
<keyword evidence="4" id="KW-0227">DNA damage</keyword>
<evidence type="ECO:0000313" key="9">
    <source>
        <dbReference type="Proteomes" id="UP000063919"/>
    </source>
</evidence>
<dbReference type="KEGG" id="scj:SCANT_v1c05410"/>
<dbReference type="InterPro" id="IPR036217">
    <property type="entry name" value="MethylDNA_cys_MeTrfase_DNAb"/>
</dbReference>
<keyword evidence="9" id="KW-1185">Reference proteome</keyword>
<evidence type="ECO:0000256" key="2">
    <source>
        <dbReference type="ARBA" id="ARBA00022603"/>
    </source>
</evidence>
<evidence type="ECO:0000256" key="6">
    <source>
        <dbReference type="ARBA" id="ARBA00049348"/>
    </source>
</evidence>